<dbReference type="AlphaFoldDB" id="A0A4R8RCN2"/>
<gene>
    <name evidence="1" type="ORF">CTRI78_v006310</name>
</gene>
<protein>
    <submittedName>
        <fullName evidence="1">Uncharacterized protein</fullName>
    </submittedName>
</protein>
<comment type="caution">
    <text evidence="1">The sequence shown here is derived from an EMBL/GenBank/DDBJ whole genome shotgun (WGS) entry which is preliminary data.</text>
</comment>
<reference evidence="1 2" key="1">
    <citation type="submission" date="2018-12" db="EMBL/GenBank/DDBJ databases">
        <title>Genome sequence and assembly of Colletotrichum trifolii.</title>
        <authorList>
            <person name="Gan P."/>
            <person name="Shirasu K."/>
        </authorList>
    </citation>
    <scope>NUCLEOTIDE SEQUENCE [LARGE SCALE GENOMIC DNA]</scope>
    <source>
        <strain evidence="1 2">543-2</strain>
    </source>
</reference>
<keyword evidence="2" id="KW-1185">Reference proteome</keyword>
<sequence>MDRMRHYAKKKYKPADTWEFRDFVERMNSVQALWMEPDTFRHMYGHEPGKNFYGHEFPQGRPPRAFRKKRLSAWKAERGAESAHAYPLPWTQPSVREEESVWEDASVATYYPSSSANAVPPSMVQRESDSLWDLRNLAGVLADDGSSSRNTTRAATPPTTWKFEGPFKKFSGRDYQGTPFKCIETWKFKRTSSENFDVRGLKRAS</sequence>
<dbReference type="EMBL" id="RYZW01000059">
    <property type="protein sequence ID" value="TDZ54435.1"/>
    <property type="molecule type" value="Genomic_DNA"/>
</dbReference>
<proteinExistence type="predicted"/>
<name>A0A4R8RCN2_COLTR</name>
<evidence type="ECO:0000313" key="1">
    <source>
        <dbReference type="EMBL" id="TDZ54435.1"/>
    </source>
</evidence>
<evidence type="ECO:0000313" key="2">
    <source>
        <dbReference type="Proteomes" id="UP000295703"/>
    </source>
</evidence>
<accession>A0A4R8RCN2</accession>
<organism evidence="1 2">
    <name type="scientific">Colletotrichum trifolii</name>
    <dbReference type="NCBI Taxonomy" id="5466"/>
    <lineage>
        <taxon>Eukaryota</taxon>
        <taxon>Fungi</taxon>
        <taxon>Dikarya</taxon>
        <taxon>Ascomycota</taxon>
        <taxon>Pezizomycotina</taxon>
        <taxon>Sordariomycetes</taxon>
        <taxon>Hypocreomycetidae</taxon>
        <taxon>Glomerellales</taxon>
        <taxon>Glomerellaceae</taxon>
        <taxon>Colletotrichum</taxon>
        <taxon>Colletotrichum orbiculare species complex</taxon>
    </lineage>
</organism>
<dbReference type="Proteomes" id="UP000295703">
    <property type="component" value="Unassembled WGS sequence"/>
</dbReference>